<dbReference type="SMART" id="SM00411">
    <property type="entry name" value="BHL"/>
    <property type="match status" value="1"/>
</dbReference>
<dbReference type="RefSeq" id="WP_146663105.1">
    <property type="nucleotide sequence ID" value="NZ_CP019791.1"/>
</dbReference>
<keyword evidence="5" id="KW-1185">Reference proteome</keyword>
<dbReference type="EMBL" id="CP019791">
    <property type="protein sequence ID" value="AQT69416.1"/>
    <property type="molecule type" value="Genomic_DNA"/>
</dbReference>
<dbReference type="GO" id="GO:0003677">
    <property type="term" value="F:DNA binding"/>
    <property type="evidence" value="ECO:0007669"/>
    <property type="project" value="UniProtKB-KW"/>
</dbReference>
<dbReference type="KEGG" id="alus:STSP2_02605"/>
<evidence type="ECO:0000256" key="1">
    <source>
        <dbReference type="ARBA" id="ARBA00010529"/>
    </source>
</evidence>
<evidence type="ECO:0000256" key="2">
    <source>
        <dbReference type="ARBA" id="ARBA00023125"/>
    </source>
</evidence>
<dbReference type="SUPFAM" id="SSF47729">
    <property type="entry name" value="IHF-like DNA-binding proteins"/>
    <property type="match status" value="1"/>
</dbReference>
<dbReference type="CDD" id="cd13836">
    <property type="entry name" value="IHF_B"/>
    <property type="match status" value="1"/>
</dbReference>
<sequence length="102" mass="11886">MATVTKKELIDRIADQTQAKRVVVKRIIQSFLDEMVTELSDDNRLEFRDFGVFETRTRAARVAQNPKTLERVQVPAKRTVKFKMGRLMREKLSTPVEMSETE</sequence>
<dbReference type="PRINTS" id="PR01727">
    <property type="entry name" value="DNABINDINGHU"/>
</dbReference>
<dbReference type="InterPro" id="IPR010992">
    <property type="entry name" value="IHF-like_DNA-bd_dom_sf"/>
</dbReference>
<dbReference type="Pfam" id="PF00216">
    <property type="entry name" value="Bac_DNA_binding"/>
    <property type="match status" value="1"/>
</dbReference>
<proteinExistence type="inferred from homology"/>
<reference evidence="5" key="1">
    <citation type="submission" date="2017-02" db="EMBL/GenBank/DDBJ databases">
        <title>Comparative genomics and description of representatives of a novel lineage of planctomycetes thriving in anoxic sediments.</title>
        <authorList>
            <person name="Spring S."/>
            <person name="Bunk B."/>
            <person name="Sproer C."/>
        </authorList>
    </citation>
    <scope>NUCLEOTIDE SEQUENCE [LARGE SCALE GENOMIC DNA]</scope>
    <source>
        <strain evidence="5">ST-NAGAB-D1</strain>
    </source>
</reference>
<comment type="similarity">
    <text evidence="1 3">Belongs to the bacterial histone-like protein family.</text>
</comment>
<dbReference type="PANTHER" id="PTHR33175">
    <property type="entry name" value="DNA-BINDING PROTEIN HU"/>
    <property type="match status" value="1"/>
</dbReference>
<accession>A0A1U9NPI2</accession>
<evidence type="ECO:0000313" key="4">
    <source>
        <dbReference type="EMBL" id="AQT69416.1"/>
    </source>
</evidence>
<evidence type="ECO:0000313" key="5">
    <source>
        <dbReference type="Proteomes" id="UP000189674"/>
    </source>
</evidence>
<protein>
    <submittedName>
        <fullName evidence="4">DNA-binding protein HU</fullName>
    </submittedName>
</protein>
<organism evidence="4 5">
    <name type="scientific">Anaerohalosphaera lusitana</name>
    <dbReference type="NCBI Taxonomy" id="1936003"/>
    <lineage>
        <taxon>Bacteria</taxon>
        <taxon>Pseudomonadati</taxon>
        <taxon>Planctomycetota</taxon>
        <taxon>Phycisphaerae</taxon>
        <taxon>Sedimentisphaerales</taxon>
        <taxon>Anaerohalosphaeraceae</taxon>
        <taxon>Anaerohalosphaera</taxon>
    </lineage>
</organism>
<dbReference type="GO" id="GO:0005829">
    <property type="term" value="C:cytosol"/>
    <property type="evidence" value="ECO:0007669"/>
    <property type="project" value="TreeGrafter"/>
</dbReference>
<dbReference type="OrthoDB" id="9799835at2"/>
<gene>
    <name evidence="4" type="primary">hup</name>
    <name evidence="4" type="ORF">STSP2_02605</name>
</gene>
<dbReference type="Proteomes" id="UP000189674">
    <property type="component" value="Chromosome"/>
</dbReference>
<dbReference type="PANTHER" id="PTHR33175:SF2">
    <property type="entry name" value="INTEGRATION HOST FACTOR SUBUNIT ALPHA"/>
    <property type="match status" value="1"/>
</dbReference>
<dbReference type="InterPro" id="IPR000119">
    <property type="entry name" value="Hist_DNA-bd"/>
</dbReference>
<dbReference type="AlphaFoldDB" id="A0A1U9NPI2"/>
<dbReference type="GO" id="GO:0030527">
    <property type="term" value="F:structural constituent of chromatin"/>
    <property type="evidence" value="ECO:0007669"/>
    <property type="project" value="InterPro"/>
</dbReference>
<keyword evidence="2 4" id="KW-0238">DNA-binding</keyword>
<name>A0A1U9NPI2_9BACT</name>
<dbReference type="Gene3D" id="4.10.520.10">
    <property type="entry name" value="IHF-like DNA-binding proteins"/>
    <property type="match status" value="1"/>
</dbReference>
<dbReference type="STRING" id="1936003.STSP2_02605"/>
<evidence type="ECO:0000256" key="3">
    <source>
        <dbReference type="RuleBase" id="RU003939"/>
    </source>
</evidence>